<evidence type="ECO:0000313" key="2">
    <source>
        <dbReference type="Proteomes" id="UP001165065"/>
    </source>
</evidence>
<keyword evidence="2" id="KW-1185">Reference proteome</keyword>
<gene>
    <name evidence="1" type="ORF">TrCOL_g1669</name>
</gene>
<comment type="caution">
    <text evidence="1">The sequence shown here is derived from an EMBL/GenBank/DDBJ whole genome shotgun (WGS) entry which is preliminary data.</text>
</comment>
<evidence type="ECO:0000313" key="1">
    <source>
        <dbReference type="EMBL" id="GMI46723.1"/>
    </source>
</evidence>
<accession>A0A9W7LE71</accession>
<dbReference type="Proteomes" id="UP001165065">
    <property type="component" value="Unassembled WGS sequence"/>
</dbReference>
<dbReference type="EMBL" id="BRYA01000310">
    <property type="protein sequence ID" value="GMI46723.1"/>
    <property type="molecule type" value="Genomic_DNA"/>
</dbReference>
<reference evidence="2" key="1">
    <citation type="journal article" date="2023" name="Commun. Biol.">
        <title>Genome analysis of Parmales, the sister group of diatoms, reveals the evolutionary specialization of diatoms from phago-mixotrophs to photoautotrophs.</title>
        <authorList>
            <person name="Ban H."/>
            <person name="Sato S."/>
            <person name="Yoshikawa S."/>
            <person name="Yamada K."/>
            <person name="Nakamura Y."/>
            <person name="Ichinomiya M."/>
            <person name="Sato N."/>
            <person name="Blanc-Mathieu R."/>
            <person name="Endo H."/>
            <person name="Kuwata A."/>
            <person name="Ogata H."/>
        </authorList>
    </citation>
    <scope>NUCLEOTIDE SEQUENCE [LARGE SCALE GENOMIC DNA]</scope>
</reference>
<name>A0A9W7LE71_9STRA</name>
<proteinExistence type="predicted"/>
<dbReference type="OrthoDB" id="192291at2759"/>
<protein>
    <submittedName>
        <fullName evidence="1">Uncharacterized protein</fullName>
    </submittedName>
</protein>
<dbReference type="AlphaFoldDB" id="A0A9W7LE71"/>
<organism evidence="1 2">
    <name type="scientific">Triparma columacea</name>
    <dbReference type="NCBI Taxonomy" id="722753"/>
    <lineage>
        <taxon>Eukaryota</taxon>
        <taxon>Sar</taxon>
        <taxon>Stramenopiles</taxon>
        <taxon>Ochrophyta</taxon>
        <taxon>Bolidophyceae</taxon>
        <taxon>Parmales</taxon>
        <taxon>Triparmaceae</taxon>
        <taxon>Triparma</taxon>
    </lineage>
</organism>
<dbReference type="Pfam" id="PF14469">
    <property type="entry name" value="AKAP28"/>
    <property type="match status" value="1"/>
</dbReference>
<dbReference type="InterPro" id="IPR025663">
    <property type="entry name" value="AKAP_28"/>
</dbReference>
<sequence length="131" mass="14348">MARFLAAAESFVKDLLRNGTSYETSIAEDIGPGDDPSKRVFKVIFAKPSKTVPVPPASAHIKVIVHFENTKYVVKGFTVEGKKQVFGTDFPFNEAWIDGIIVRKMKFRDSFDFVSGSGFLKTRLGAGDGVG</sequence>